<dbReference type="Pfam" id="PF20809">
    <property type="entry name" value="MINT_MID"/>
    <property type="match status" value="1"/>
</dbReference>
<feature type="compositionally biased region" description="Low complexity" evidence="12">
    <location>
        <begin position="2078"/>
        <end position="2091"/>
    </location>
</feature>
<feature type="compositionally biased region" description="Low complexity" evidence="12">
    <location>
        <begin position="652"/>
        <end position="662"/>
    </location>
</feature>
<feature type="compositionally biased region" description="Low complexity" evidence="12">
    <location>
        <begin position="2346"/>
        <end position="2357"/>
    </location>
</feature>
<dbReference type="CDD" id="cd12349">
    <property type="entry name" value="RRM2_SHARP"/>
    <property type="match status" value="1"/>
</dbReference>
<evidence type="ECO:0000259" key="14">
    <source>
        <dbReference type="PROSITE" id="PS50917"/>
    </source>
</evidence>
<feature type="region of interest" description="Disordered" evidence="12">
    <location>
        <begin position="3101"/>
        <end position="3143"/>
    </location>
</feature>
<feature type="region of interest" description="Disordered" evidence="12">
    <location>
        <begin position="568"/>
        <end position="762"/>
    </location>
</feature>
<reference evidence="15" key="1">
    <citation type="submission" date="2025-08" db="UniProtKB">
        <authorList>
            <consortium name="Ensembl"/>
        </authorList>
    </citation>
    <scope>IDENTIFICATION</scope>
</reference>
<feature type="compositionally biased region" description="Basic and acidic residues" evidence="12">
    <location>
        <begin position="1952"/>
        <end position="1963"/>
    </location>
</feature>
<feature type="compositionally biased region" description="Polar residues" evidence="12">
    <location>
        <begin position="963"/>
        <end position="974"/>
    </location>
</feature>
<feature type="compositionally biased region" description="Basic and acidic residues" evidence="12">
    <location>
        <begin position="1391"/>
        <end position="1413"/>
    </location>
</feature>
<feature type="compositionally biased region" description="Basic and acidic residues" evidence="12">
    <location>
        <begin position="1890"/>
        <end position="1903"/>
    </location>
</feature>
<evidence type="ECO:0000256" key="3">
    <source>
        <dbReference type="ARBA" id="ARBA00022491"/>
    </source>
</evidence>
<dbReference type="InterPro" id="IPR000504">
    <property type="entry name" value="RRM_dom"/>
</dbReference>
<keyword evidence="6 11" id="KW-0694">RNA-binding</keyword>
<dbReference type="InterPro" id="IPR010912">
    <property type="entry name" value="SPOC_met"/>
</dbReference>
<comment type="similarity">
    <text evidence="2">Belongs to the RRM Spen family.</text>
</comment>
<feature type="compositionally biased region" description="Basic residues" evidence="12">
    <location>
        <begin position="2219"/>
        <end position="2235"/>
    </location>
</feature>
<evidence type="ECO:0000256" key="2">
    <source>
        <dbReference type="ARBA" id="ARBA00005387"/>
    </source>
</evidence>
<dbReference type="SMART" id="SM00360">
    <property type="entry name" value="RRM"/>
    <property type="match status" value="2"/>
</dbReference>
<protein>
    <submittedName>
        <fullName evidence="15">Spen family transcriptional repressor</fullName>
    </submittedName>
</protein>
<feature type="compositionally biased region" description="Basic and acidic residues" evidence="12">
    <location>
        <begin position="2206"/>
        <end position="2218"/>
    </location>
</feature>
<dbReference type="FunFam" id="2.40.290.10:FF:000002">
    <property type="entry name" value="Spen family transcriptional repressor"/>
    <property type="match status" value="1"/>
</dbReference>
<evidence type="ECO:0000259" key="13">
    <source>
        <dbReference type="PROSITE" id="PS50102"/>
    </source>
</evidence>
<feature type="compositionally biased region" description="Basic and acidic residues" evidence="12">
    <location>
        <begin position="663"/>
        <end position="710"/>
    </location>
</feature>
<evidence type="ECO:0000256" key="11">
    <source>
        <dbReference type="PROSITE-ProRule" id="PRU00176"/>
    </source>
</evidence>
<keyword evidence="10" id="KW-0539">Nucleus</keyword>
<feature type="compositionally biased region" description="Basic and acidic residues" evidence="12">
    <location>
        <begin position="55"/>
        <end position="110"/>
    </location>
</feature>
<feature type="compositionally biased region" description="Basic residues" evidence="12">
    <location>
        <begin position="1840"/>
        <end position="1849"/>
    </location>
</feature>
<dbReference type="GeneTree" id="ENSGT00940000157087"/>
<dbReference type="CDD" id="cd12351">
    <property type="entry name" value="RRM4_SHARP"/>
    <property type="match status" value="1"/>
</dbReference>
<feature type="region of interest" description="Disordered" evidence="12">
    <location>
        <begin position="1483"/>
        <end position="2421"/>
    </location>
</feature>
<organism evidence="15 16">
    <name type="scientific">Catagonus wagneri</name>
    <name type="common">Chacoan peccary</name>
    <dbReference type="NCBI Taxonomy" id="51154"/>
    <lineage>
        <taxon>Eukaryota</taxon>
        <taxon>Metazoa</taxon>
        <taxon>Chordata</taxon>
        <taxon>Craniata</taxon>
        <taxon>Vertebrata</taxon>
        <taxon>Euteleostomi</taxon>
        <taxon>Mammalia</taxon>
        <taxon>Eutheria</taxon>
        <taxon>Laurasiatheria</taxon>
        <taxon>Artiodactyla</taxon>
        <taxon>Suina</taxon>
        <taxon>Tayassuidae</taxon>
        <taxon>Catagonus</taxon>
    </lineage>
</organism>
<dbReference type="CDD" id="cd21543">
    <property type="entry name" value="SPOC_SHARP"/>
    <property type="match status" value="1"/>
</dbReference>
<feature type="compositionally biased region" description="Basic and acidic residues" evidence="12">
    <location>
        <begin position="1752"/>
        <end position="1767"/>
    </location>
</feature>
<evidence type="ECO:0000256" key="5">
    <source>
        <dbReference type="ARBA" id="ARBA00022737"/>
    </source>
</evidence>
<evidence type="ECO:0000256" key="1">
    <source>
        <dbReference type="ARBA" id="ARBA00004123"/>
    </source>
</evidence>
<dbReference type="InterPro" id="IPR016194">
    <property type="entry name" value="SPOC-like_C_dom_sf"/>
</dbReference>
<name>A0A8C3WSW5_9CETA</name>
<keyword evidence="8" id="KW-0175">Coiled coil</keyword>
<feature type="compositionally biased region" description="Low complexity" evidence="12">
    <location>
        <begin position="3110"/>
        <end position="3123"/>
    </location>
</feature>
<feature type="compositionally biased region" description="Basic and acidic residues" evidence="12">
    <location>
        <begin position="157"/>
        <end position="169"/>
    </location>
</feature>
<dbReference type="InterPro" id="IPR049094">
    <property type="entry name" value="MINT_RAM7"/>
</dbReference>
<dbReference type="FunFam" id="3.30.70.330:FF:000088">
    <property type="entry name" value="msx2-interacting protein-like isoform X1"/>
    <property type="match status" value="1"/>
</dbReference>
<evidence type="ECO:0000256" key="10">
    <source>
        <dbReference type="ARBA" id="ARBA00023242"/>
    </source>
</evidence>
<feature type="domain" description="RRM" evidence="13">
    <location>
        <begin position="267"/>
        <end position="340"/>
    </location>
</feature>
<feature type="compositionally biased region" description="Basic and acidic residues" evidence="12">
    <location>
        <begin position="1013"/>
        <end position="1102"/>
    </location>
</feature>
<feature type="region of interest" description="Disordered" evidence="12">
    <location>
        <begin position="2662"/>
        <end position="2697"/>
    </location>
</feature>
<dbReference type="Gene3D" id="3.30.70.330">
    <property type="match status" value="3"/>
</dbReference>
<proteinExistence type="inferred from homology"/>
<evidence type="ECO:0000256" key="9">
    <source>
        <dbReference type="ARBA" id="ARBA00023163"/>
    </source>
</evidence>
<feature type="region of interest" description="Disordered" evidence="12">
    <location>
        <begin position="1437"/>
        <end position="1462"/>
    </location>
</feature>
<dbReference type="InterPro" id="IPR049095">
    <property type="entry name" value="MINT_MID"/>
</dbReference>
<dbReference type="PANTHER" id="PTHR23189">
    <property type="entry name" value="RNA RECOGNITION MOTIF-CONTAINING"/>
    <property type="match status" value="1"/>
</dbReference>
<evidence type="ECO:0000256" key="4">
    <source>
        <dbReference type="ARBA" id="ARBA00022553"/>
    </source>
</evidence>
<feature type="domain" description="RRM" evidence="13">
    <location>
        <begin position="407"/>
        <end position="479"/>
    </location>
</feature>
<feature type="region of interest" description="Disordered" evidence="12">
    <location>
        <begin position="1386"/>
        <end position="1413"/>
    </location>
</feature>
<dbReference type="GO" id="GO:0003723">
    <property type="term" value="F:RNA binding"/>
    <property type="evidence" value="ECO:0007669"/>
    <property type="project" value="UniProtKB-UniRule"/>
</dbReference>
<feature type="compositionally biased region" description="Basic and acidic residues" evidence="12">
    <location>
        <begin position="1916"/>
        <end position="1939"/>
    </location>
</feature>
<accession>A0A8C3WSW5</accession>
<dbReference type="Pfam" id="PF00076">
    <property type="entry name" value="RRM_1"/>
    <property type="match status" value="2"/>
</dbReference>
<dbReference type="SUPFAM" id="SSF100939">
    <property type="entry name" value="SPOC domain-like"/>
    <property type="match status" value="1"/>
</dbReference>
<keyword evidence="9" id="KW-0804">Transcription</keyword>
<dbReference type="FunFam" id="3.30.70.330:FF:000118">
    <property type="entry name" value="msx2-interacting protein-like isoform X1"/>
    <property type="match status" value="1"/>
</dbReference>
<dbReference type="Pfam" id="PF20810">
    <property type="entry name" value="MINT_RID"/>
    <property type="match status" value="1"/>
</dbReference>
<feature type="compositionally biased region" description="Low complexity" evidence="12">
    <location>
        <begin position="994"/>
        <end position="1009"/>
    </location>
</feature>
<feature type="domain" description="SPOC" evidence="14">
    <location>
        <begin position="3380"/>
        <end position="3546"/>
    </location>
</feature>
<gene>
    <name evidence="15" type="primary">SPEN</name>
</gene>
<feature type="compositionally biased region" description="Low complexity" evidence="12">
    <location>
        <begin position="3226"/>
        <end position="3259"/>
    </location>
</feature>
<feature type="compositionally biased region" description="Basic and acidic residues" evidence="12">
    <location>
        <begin position="1"/>
        <end position="10"/>
    </location>
</feature>
<feature type="compositionally biased region" description="Basic and acidic residues" evidence="12">
    <location>
        <begin position="883"/>
        <end position="946"/>
    </location>
</feature>
<feature type="compositionally biased region" description="Basic and acidic residues" evidence="12">
    <location>
        <begin position="568"/>
        <end position="613"/>
    </location>
</feature>
<feature type="compositionally biased region" description="Polar residues" evidence="12">
    <location>
        <begin position="627"/>
        <end position="636"/>
    </location>
</feature>
<feature type="compositionally biased region" description="Polar residues" evidence="12">
    <location>
        <begin position="1905"/>
        <end position="1915"/>
    </location>
</feature>
<evidence type="ECO:0000256" key="6">
    <source>
        <dbReference type="ARBA" id="ARBA00022884"/>
    </source>
</evidence>
<dbReference type="Proteomes" id="UP000694540">
    <property type="component" value="Unplaced"/>
</dbReference>
<feature type="region of interest" description="Disordered" evidence="12">
    <location>
        <begin position="1"/>
        <end position="141"/>
    </location>
</feature>
<feature type="compositionally biased region" description="Basic and acidic residues" evidence="12">
    <location>
        <begin position="1655"/>
        <end position="1669"/>
    </location>
</feature>
<feature type="region of interest" description="Disordered" evidence="12">
    <location>
        <begin position="809"/>
        <end position="1183"/>
    </location>
</feature>
<feature type="compositionally biased region" description="Basic and acidic residues" evidence="12">
    <location>
        <begin position="1803"/>
        <end position="1816"/>
    </location>
</feature>
<feature type="compositionally biased region" description="Polar residues" evidence="12">
    <location>
        <begin position="1645"/>
        <end position="1654"/>
    </location>
</feature>
<feature type="compositionally biased region" description="Polar residues" evidence="12">
    <location>
        <begin position="1453"/>
        <end position="1462"/>
    </location>
</feature>
<dbReference type="Pfam" id="PF07744">
    <property type="entry name" value="SPOC"/>
    <property type="match status" value="1"/>
</dbReference>
<dbReference type="Gene3D" id="2.40.290.10">
    <property type="match status" value="1"/>
</dbReference>
<feature type="compositionally biased region" description="Basic and acidic residues" evidence="12">
    <location>
        <begin position="1730"/>
        <end position="1744"/>
    </location>
</feature>
<feature type="compositionally biased region" description="Polar residues" evidence="12">
    <location>
        <begin position="2739"/>
        <end position="2749"/>
    </location>
</feature>
<dbReference type="InterPro" id="IPR034175">
    <property type="entry name" value="SHARP_RRM4"/>
</dbReference>
<feature type="compositionally biased region" description="Basic and acidic residues" evidence="12">
    <location>
        <begin position="1547"/>
        <end position="1564"/>
    </location>
</feature>
<feature type="compositionally biased region" description="Basic and acidic residues" evidence="12">
    <location>
        <begin position="637"/>
        <end position="651"/>
    </location>
</feature>
<keyword evidence="5" id="KW-0677">Repeat</keyword>
<feature type="compositionally biased region" description="Low complexity" evidence="12">
    <location>
        <begin position="177"/>
        <end position="241"/>
    </location>
</feature>
<dbReference type="InterPro" id="IPR035979">
    <property type="entry name" value="RBD_domain_sf"/>
</dbReference>
<feature type="region of interest" description="Disordered" evidence="12">
    <location>
        <begin position="157"/>
        <end position="262"/>
    </location>
</feature>
<evidence type="ECO:0000256" key="7">
    <source>
        <dbReference type="ARBA" id="ARBA00023015"/>
    </source>
</evidence>
<feature type="compositionally biased region" description="Basic and acidic residues" evidence="12">
    <location>
        <begin position="2187"/>
        <end position="2197"/>
    </location>
</feature>
<dbReference type="GO" id="GO:0006355">
    <property type="term" value="P:regulation of DNA-templated transcription"/>
    <property type="evidence" value="ECO:0007669"/>
    <property type="project" value="UniProtKB-ARBA"/>
</dbReference>
<feature type="compositionally biased region" description="Basic and acidic residues" evidence="12">
    <location>
        <begin position="124"/>
        <end position="139"/>
    </location>
</feature>
<feature type="region of interest" description="Disordered" evidence="12">
    <location>
        <begin position="3209"/>
        <end position="3374"/>
    </location>
</feature>
<feature type="compositionally biased region" description="Basic and acidic residues" evidence="12">
    <location>
        <begin position="1483"/>
        <end position="1521"/>
    </location>
</feature>
<dbReference type="Pfam" id="PF20808">
    <property type="entry name" value="MINT_RAM7"/>
    <property type="match status" value="1"/>
</dbReference>
<keyword evidence="3" id="KW-0678">Repressor</keyword>
<dbReference type="InterPro" id="IPR034173">
    <property type="entry name" value="SHARP_RRM2"/>
</dbReference>
<feature type="compositionally biased region" description="Basic and acidic residues" evidence="12">
    <location>
        <begin position="1121"/>
        <end position="1147"/>
    </location>
</feature>
<evidence type="ECO:0000313" key="15">
    <source>
        <dbReference type="Ensembl" id="ENSCWAP00000014875.1"/>
    </source>
</evidence>
<dbReference type="InterPro" id="IPR049093">
    <property type="entry name" value="MINT_RID"/>
</dbReference>
<feature type="compositionally biased region" description="Basic and acidic residues" evidence="12">
    <location>
        <begin position="731"/>
        <end position="762"/>
    </location>
</feature>
<dbReference type="GO" id="GO:0005634">
    <property type="term" value="C:nucleus"/>
    <property type="evidence" value="ECO:0007669"/>
    <property type="project" value="UniProtKB-SubCell"/>
</dbReference>
<feature type="region of interest" description="Disordered" evidence="12">
    <location>
        <begin position="1260"/>
        <end position="1288"/>
    </location>
</feature>
<dbReference type="SUPFAM" id="SSF54928">
    <property type="entry name" value="RNA-binding domain, RBD"/>
    <property type="match status" value="2"/>
</dbReference>
<feature type="region of interest" description="Disordered" evidence="12">
    <location>
        <begin position="2739"/>
        <end position="2770"/>
    </location>
</feature>
<feature type="compositionally biased region" description="Low complexity" evidence="12">
    <location>
        <begin position="2929"/>
        <end position="2939"/>
    </location>
</feature>
<feature type="compositionally biased region" description="Polar residues" evidence="12">
    <location>
        <begin position="2892"/>
        <end position="2903"/>
    </location>
</feature>
<reference evidence="15" key="2">
    <citation type="submission" date="2025-09" db="UniProtKB">
        <authorList>
            <consortium name="Ensembl"/>
        </authorList>
    </citation>
    <scope>IDENTIFICATION</scope>
</reference>
<feature type="compositionally biased region" description="Polar residues" evidence="12">
    <location>
        <begin position="2049"/>
        <end position="2059"/>
    </location>
</feature>
<feature type="compositionally biased region" description="Basic and acidic residues" evidence="12">
    <location>
        <begin position="815"/>
        <end position="848"/>
    </location>
</feature>
<sequence length="3546" mass="388966">MGDRDLRTDYNEPGTIPSAARGLDDTVSIASRSREVSGFRGGGGGPAYGPPPSLHAREGRYERRLDGASDNRERAYEHSAYGHHERGTGGFDRTRHYDQDYYRDPRERTLQHGLYYTSRNRSPNRFDAHDPRYEPRAREQFTLPSVVHRDIYRDDITREVRGRRPERNYQHSRSRSPHSSQSRNQSPQRLASQASRPTRSPSGSGSRSRSSSSDSISSSSSTSSDSTDSSSSSSDDSPARSVQSAAVPAPTSQLLSSLEKDEPRKSFGIKVQNLPVRSTDTSLKDGLFHEFKKFGKVTSVQIHGTSEERYGLVFFRQQEDQEKALTASKGKLFFGMQIEVTAWIGPETESENEFRPLDERIDEFHPKATRTLFIGNLEKTTTYHDLRNIFQRFGEIVLGFGKSMPTNCVWLDGLSSNVSDQYLTRHFCRYGPVVKVVFDRLKGMALVLYNEIEYAQAAVKETKGRKIGGNKIKVDFANRESQLAFYHCMEKSGQDIRDFYEMLAERREERRGSYDYSQERTYYENVRTPGTYPEDSRRDYPARGREFYSEWETYQGDYYESRYYDDPREYRDYRNDPYEQDIREYSYRQRERERERERFESDRDRDHERRPIERSQSPVHLRRPQSPGASPSQSERLPSDSERRVYSRSSDRSGSCSSLSPPRYDKLEKPRLERYTKNEKTDKERTFDPERVERERRLIRKEKVEKEKTDKQKRKGKVHSPSSQSSETDQENEREQSPEKSRSSNKLSREKADKEGVAKNRLELMPCVVLTRVKEKEGRVIDHAPLEKLKAKLDNDTVKSSALDQKLQVSQTEPAKSELSKLESVRMKVPKERGLSSHIEVVDKEGRPKPRKHLKPEQSADGVSAVDLEKLEARKRRFADSTLKAERQKSEVKKSSPEMEDARVLLKKQPDLTSRDVILLREGESEKKPVRKEILKRESKKIKLDRLNAVPSPKDCQELASISAGTGSRPNSDLQARLGEPVGESAENQEIQSKKPTPSKPQLKQLQLLDDQGPEREDNRKNYCSLRDETLECKTGQDKPHPVNAEEKIGIDIDHTQSYRKQMEQSRRKQQMEMEIAKSEKFGSPKKDVDEYERRSLVHEVGKPPQDVTDDSPPSKKKRMDHVDFDICTKRERNYRSSRQISEDSERTGGSPSVRHGSFHEEDDPIGSPRLMSVKGSPKVDEKGLPYSNIIVREESLKFNPYDSSRREQMADIAKIKLSVLNPEDELNRWDSQMKQDASRFDVSFPNSIIKRDSLRKRSVRDLEPGEVPSDSDEDGEHKSHSPRASGLYESSRLSFLLRDREDKLRERDERLSSSLERNKFYSFALDKTITPDTKALLERAKSLSSSREENWSFLDWDSRFANFRNNKDKEKVDSAPRPIPSWYMKKKKIRTDSEGKMDDKKDDHKEEEQERQELFASRFLHSSIFEQDSKRLQHLERKDEESDFVSGRLYGRQTSDGANSTTDFIQEPVVLFHSRFIELTRMQQKEKEKDQKPKEMEKQDDTEDHPKTPESAAENKELELKTPSSLGPPSVTVVAPESASSSLEKTAAEKTGEVPSVTEEKTTEPASISEEAKPVSELAPITVEQQPEQADSPPGGDARKDVAETPSVVEESSPVDQLPYLDTKPPTPGASFSQVELSVDQEPGRTQTPSEQIQKPEEADEPKVEKPDSAANVEPNANQKAEVVPEVPPPATEDVEVDPPVAAKDKKPNKSKRSKTPIQAAAAGIVEKPVTRKSERIDREKLKRSSSPRGEAQKLLELKMEAEKITRTASKNSATDHEHPEPSLPLSRTRRRNVRSVYATMGDHESRSPVKEPVEQPRVTRKRLERELQEAAAAPTTPRRGRPPKTRRRADEDDETEAKEPVETVKPAEGWRSPRSQKVAAGGQQGKKGKSEPKVDAERPEATTEVSPQVNVKENNTKSKADKEAAASEQKRDRKEVSTDTNAPETPPVEMLEKKTAPEKNSKSKRGRSRNSRSAVDKSANLKNVEATVSPTVVAGPAGLPVEEAAGVVGVSSEKSENPQKEGSLLSQLSKEPAGPNKEPEKEDVSASKASPESNQLAKQMELEQAVENIEKLTETSAPSAFKAAAADASEGLSTEDGDKPAHQASETELAAAIGSIISDFSGEPENFPAPPPPYPEESQTALQPPEEGLEPETHEAVSGILETEAAAESSKPPGSAPDSSAGLADAKEAKGDSGEASHPVPEAKGSKESEVTLARKDKGRQKTTRSRRKRNTNKRTGGTTETHVSEPDQVQSKSPVTDEGTAIQPPETPQEEKQSDKPQATPPESCASDPSKTPPQETLSPESSAEEKTPAKASVLPDLLPPSHPAPVDEEPQARFKVHSIIESDPVTPPSDSSMPTPPIPSVTIAKLPAPVAAAGIPHQSPPTKVTEWITRQEEPRAQSTPSPALPPDTKASDIDTSSSTLRKILTDPKYVSATGVTSTSVTTAIAEPVSAAPCLHEALPPPVESKKPLLEEKPVAPVTNTTDTQASEVPVATDKEKVTPVIAPKITSVISRMPVSIDLENSQKITLAKPAPQTLTGLVSALTGLVNVSLVPVNALTGPVTALKGPGKGPVATLKGLVNTPAGPVNVLKGPVNVLTGPVNVLAAPVNATVGTVSAATGVVSAAPGTVTVTAGAVTAASGAVTAATTGAVTVAGAVIAPSAKGKQRSSSNDSSRFHPGSMSVIDDRPADAASGTGLRVNTSEGVVLLSYSGQKTEGPQRISAKISQIPPASAMDIEFQQSVSKSQVKPDSVTPSQPPPKGPQAPSGYTNVATHSTLVLTAQAYNASPVISSVKADRPSLEKPEPIHLSVSTPVTQGGTVKVLTQGINTPPVLVHNQLVLTPSIVTTNKKLADPVTLKIETKVLQPANLGSTLTPHHPPALPSKLPAEANHVSSGPSTPTDRTVSHLAATKPDAHSPRPSAPAPTPFPRACHPSSTTSTALSTNATVMLAAGIPVPQFISSIHPEQSVIMPPHSITQTVSLGHLSQGEVRMNTPTLPSITYSIRPETLHSPRAPLQPQQIEVRAPQRAGTPQPTPASVPALASQHPPEEEVHYHLPVARAAAPVQSEVLVMQSEYRLHPYTVPRDVRIMVHPHVTAVSEQPRAADGVVKAPPASKAPQQPAKDAAKTADAKATPTPASHGEARILTVTPSNQLQGLPLTPPVVVTHGVQIVHSSGELFQEYRYGDIRTYHGPAQLTHTQFPAAAAIGLPPRTKVPSQGTPPEGEPLQPAQPAQSSQPLQSVQSVQPAQPAPSSQLSQPGQPPSSKMPPVSQEAKGTQTGVEQPRLPSVPASRPAEAHGQVQRAQAETSQTSYPSPVSVSMKPDLPAPLPTQAAPKQPLFVPTTSGPSTPPGLALPHTEAQPAPKQDSSPHLTSQRPVDMVQLLKKYPIVWQGLLALKNDTAAVQLHFVSGNNVLAHRSLPLSEGGPPLRIAQRMRLEASQLEGVARRMTVETDYCLLLALPCGRDQEDVVSQTESLKAAFITYLQAKQAAGIINVPNPGSNQPAYVLQIFPPCEFSESHLSRLAPDLLASISNISPHLMIVIASV</sequence>
<keyword evidence="16" id="KW-1185">Reference proteome</keyword>
<evidence type="ECO:0000256" key="8">
    <source>
        <dbReference type="ARBA" id="ARBA00023054"/>
    </source>
</evidence>
<keyword evidence="7" id="KW-0805">Transcription regulation</keyword>
<keyword evidence="4" id="KW-0597">Phosphoprotein</keyword>
<feature type="compositionally biased region" description="Polar residues" evidence="12">
    <location>
        <begin position="3302"/>
        <end position="3318"/>
    </location>
</feature>
<dbReference type="InterPro" id="IPR012921">
    <property type="entry name" value="SPOC_C"/>
</dbReference>
<feature type="compositionally biased region" description="Basic and acidic residues" evidence="12">
    <location>
        <begin position="511"/>
        <end position="522"/>
    </location>
</feature>
<dbReference type="Ensembl" id="ENSCWAT00000016146.1">
    <property type="protein sequence ID" value="ENSCWAP00000014875.1"/>
    <property type="gene ID" value="ENSCWAG00000011530.1"/>
</dbReference>
<feature type="compositionally biased region" description="Polar residues" evidence="12">
    <location>
        <begin position="2290"/>
        <end position="2305"/>
    </location>
</feature>
<evidence type="ECO:0000313" key="16">
    <source>
        <dbReference type="Proteomes" id="UP000694540"/>
    </source>
</evidence>
<dbReference type="InterPro" id="IPR012677">
    <property type="entry name" value="Nucleotide-bd_a/b_plait_sf"/>
</dbReference>
<comment type="subcellular location">
    <subcellularLocation>
        <location evidence="1">Nucleus</location>
    </subcellularLocation>
</comment>
<feature type="region of interest" description="Disordered" evidence="12">
    <location>
        <begin position="2870"/>
        <end position="2939"/>
    </location>
</feature>
<dbReference type="PROSITE" id="PS50917">
    <property type="entry name" value="SPOC"/>
    <property type="match status" value="1"/>
</dbReference>
<evidence type="ECO:0000256" key="12">
    <source>
        <dbReference type="SAM" id="MobiDB-lite"/>
    </source>
</evidence>
<feature type="region of interest" description="Disordered" evidence="12">
    <location>
        <begin position="511"/>
        <end position="540"/>
    </location>
</feature>
<dbReference type="PROSITE" id="PS50102">
    <property type="entry name" value="RRM"/>
    <property type="match status" value="2"/>
</dbReference>